<name>R8AX13_9GAMM</name>
<reference evidence="1 2" key="1">
    <citation type="journal article" date="2013" name="Genome Announc.">
        <title>Draft Genome Sequence of the Moderately Halophilic Bacterium Marinobacter lipolyticus Strain SM19.</title>
        <authorList>
            <person name="Papke R.T."/>
            <person name="de la Haba R.R."/>
            <person name="Infante-Dominguez C."/>
            <person name="Perez D."/>
            <person name="Sanchez-Porro C."/>
            <person name="Lapierre P."/>
            <person name="Ventosa A."/>
        </authorList>
    </citation>
    <scope>NUCLEOTIDE SEQUENCE [LARGE SCALE GENOMIC DNA]</scope>
    <source>
        <strain evidence="1 2">SM19</strain>
    </source>
</reference>
<evidence type="ECO:0000313" key="2">
    <source>
        <dbReference type="Proteomes" id="UP000016540"/>
    </source>
</evidence>
<organism evidence="1 2">
    <name type="scientific">Marinobacter lipolyticus SM19</name>
    <dbReference type="NCBI Taxonomy" id="1318628"/>
    <lineage>
        <taxon>Bacteria</taxon>
        <taxon>Pseudomonadati</taxon>
        <taxon>Pseudomonadota</taxon>
        <taxon>Gammaproteobacteria</taxon>
        <taxon>Pseudomonadales</taxon>
        <taxon>Marinobacteraceae</taxon>
        <taxon>Marinobacter</taxon>
    </lineage>
</organism>
<dbReference type="Proteomes" id="UP000016540">
    <property type="component" value="Unassembled WGS sequence"/>
</dbReference>
<sequence length="75" mass="8670">MLISQEMTYFHGSNPVALRENDEVADSLPGNGIPPRYRNSMGGVNLEQVRRDQRRARQEVVRAMIQRLGKLRHPR</sequence>
<dbReference type="HOGENOM" id="CLU_2666808_0_0_6"/>
<dbReference type="STRING" id="1318628.MARLIPOL_15844"/>
<accession>R8AX13</accession>
<gene>
    <name evidence="1" type="ORF">MARLIPOL_15844</name>
</gene>
<evidence type="ECO:0000313" key="1">
    <source>
        <dbReference type="EMBL" id="EON90866.1"/>
    </source>
</evidence>
<keyword evidence="2" id="KW-1185">Reference proteome</keyword>
<dbReference type="AlphaFoldDB" id="R8AX13"/>
<proteinExistence type="predicted"/>
<comment type="caution">
    <text evidence="1">The sequence shown here is derived from an EMBL/GenBank/DDBJ whole genome shotgun (WGS) entry which is preliminary data.</text>
</comment>
<dbReference type="EMBL" id="ASAD01000021">
    <property type="protein sequence ID" value="EON90866.1"/>
    <property type="molecule type" value="Genomic_DNA"/>
</dbReference>
<protein>
    <submittedName>
        <fullName evidence="1">Uncharacterized protein</fullName>
    </submittedName>
</protein>